<name>A0A2K1YYK3_POPTR</name>
<organism evidence="1 2">
    <name type="scientific">Populus trichocarpa</name>
    <name type="common">Western balsam poplar</name>
    <name type="synonym">Populus balsamifera subsp. trichocarpa</name>
    <dbReference type="NCBI Taxonomy" id="3694"/>
    <lineage>
        <taxon>Eukaryota</taxon>
        <taxon>Viridiplantae</taxon>
        <taxon>Streptophyta</taxon>
        <taxon>Embryophyta</taxon>
        <taxon>Tracheophyta</taxon>
        <taxon>Spermatophyta</taxon>
        <taxon>Magnoliopsida</taxon>
        <taxon>eudicotyledons</taxon>
        <taxon>Gunneridae</taxon>
        <taxon>Pentapetalae</taxon>
        <taxon>rosids</taxon>
        <taxon>fabids</taxon>
        <taxon>Malpighiales</taxon>
        <taxon>Salicaceae</taxon>
        <taxon>Saliceae</taxon>
        <taxon>Populus</taxon>
    </lineage>
</organism>
<dbReference type="Proteomes" id="UP000006729">
    <property type="component" value="Chromosome 10"/>
</dbReference>
<proteinExistence type="predicted"/>
<dbReference type="AlphaFoldDB" id="A0A2K1YYK3"/>
<accession>A0A2K1YYK3</accession>
<dbReference type="InParanoid" id="A0A2K1YYK3"/>
<evidence type="ECO:0000313" key="2">
    <source>
        <dbReference type="Proteomes" id="UP000006729"/>
    </source>
</evidence>
<protein>
    <submittedName>
        <fullName evidence="1">Uncharacterized protein</fullName>
    </submittedName>
</protein>
<gene>
    <name evidence="1" type="ORF">POPTR_010G223800</name>
</gene>
<sequence>MSAAWWHWVFRILAREQGSSKNSQCSHSTAFASSLSPGACNSYTALLLWQSSTIFFTREAIKVCPSASLFYFILICFCAKEK</sequence>
<dbReference type="EMBL" id="CM009299">
    <property type="protein sequence ID" value="PNT18113.1"/>
    <property type="molecule type" value="Genomic_DNA"/>
</dbReference>
<reference evidence="1 2" key="1">
    <citation type="journal article" date="2006" name="Science">
        <title>The genome of black cottonwood, Populus trichocarpa (Torr. &amp; Gray).</title>
        <authorList>
            <person name="Tuskan G.A."/>
            <person name="Difazio S."/>
            <person name="Jansson S."/>
            <person name="Bohlmann J."/>
            <person name="Grigoriev I."/>
            <person name="Hellsten U."/>
            <person name="Putnam N."/>
            <person name="Ralph S."/>
            <person name="Rombauts S."/>
            <person name="Salamov A."/>
            <person name="Schein J."/>
            <person name="Sterck L."/>
            <person name="Aerts A."/>
            <person name="Bhalerao R.R."/>
            <person name="Bhalerao R.P."/>
            <person name="Blaudez D."/>
            <person name="Boerjan W."/>
            <person name="Brun A."/>
            <person name="Brunner A."/>
            <person name="Busov V."/>
            <person name="Campbell M."/>
            <person name="Carlson J."/>
            <person name="Chalot M."/>
            <person name="Chapman J."/>
            <person name="Chen G.L."/>
            <person name="Cooper D."/>
            <person name="Coutinho P.M."/>
            <person name="Couturier J."/>
            <person name="Covert S."/>
            <person name="Cronk Q."/>
            <person name="Cunningham R."/>
            <person name="Davis J."/>
            <person name="Degroeve S."/>
            <person name="Dejardin A."/>
            <person name="Depamphilis C."/>
            <person name="Detter J."/>
            <person name="Dirks B."/>
            <person name="Dubchak I."/>
            <person name="Duplessis S."/>
            <person name="Ehlting J."/>
            <person name="Ellis B."/>
            <person name="Gendler K."/>
            <person name="Goodstein D."/>
            <person name="Gribskov M."/>
            <person name="Grimwood J."/>
            <person name="Groover A."/>
            <person name="Gunter L."/>
            <person name="Hamberger B."/>
            <person name="Heinze B."/>
            <person name="Helariutta Y."/>
            <person name="Henrissat B."/>
            <person name="Holligan D."/>
            <person name="Holt R."/>
            <person name="Huang W."/>
            <person name="Islam-Faridi N."/>
            <person name="Jones S."/>
            <person name="Jones-Rhoades M."/>
            <person name="Jorgensen R."/>
            <person name="Joshi C."/>
            <person name="Kangasjarvi J."/>
            <person name="Karlsson J."/>
            <person name="Kelleher C."/>
            <person name="Kirkpatrick R."/>
            <person name="Kirst M."/>
            <person name="Kohler A."/>
            <person name="Kalluri U."/>
            <person name="Larimer F."/>
            <person name="Leebens-Mack J."/>
            <person name="Leple J.C."/>
            <person name="Locascio P."/>
            <person name="Lou Y."/>
            <person name="Lucas S."/>
            <person name="Martin F."/>
            <person name="Montanini B."/>
            <person name="Napoli C."/>
            <person name="Nelson D.R."/>
            <person name="Nelson C."/>
            <person name="Nieminen K."/>
            <person name="Nilsson O."/>
            <person name="Pereda V."/>
            <person name="Peter G."/>
            <person name="Philippe R."/>
            <person name="Pilate G."/>
            <person name="Poliakov A."/>
            <person name="Razumovskaya J."/>
            <person name="Richardson P."/>
            <person name="Rinaldi C."/>
            <person name="Ritland K."/>
            <person name="Rouze P."/>
            <person name="Ryaboy D."/>
            <person name="Schmutz J."/>
            <person name="Schrader J."/>
            <person name="Segerman B."/>
            <person name="Shin H."/>
            <person name="Siddiqui A."/>
            <person name="Sterky F."/>
            <person name="Terry A."/>
            <person name="Tsai C.J."/>
            <person name="Uberbacher E."/>
            <person name="Unneberg P."/>
            <person name="Vahala J."/>
            <person name="Wall K."/>
            <person name="Wessler S."/>
            <person name="Yang G."/>
            <person name="Yin T."/>
            <person name="Douglas C."/>
            <person name="Marra M."/>
            <person name="Sandberg G."/>
            <person name="Van de Peer Y."/>
            <person name="Rokhsar D."/>
        </authorList>
    </citation>
    <scope>NUCLEOTIDE SEQUENCE [LARGE SCALE GENOMIC DNA]</scope>
    <source>
        <strain evidence="2">cv. Nisqually</strain>
    </source>
</reference>
<keyword evidence="2" id="KW-1185">Reference proteome</keyword>
<evidence type="ECO:0000313" key="1">
    <source>
        <dbReference type="EMBL" id="PNT18113.1"/>
    </source>
</evidence>